<organism evidence="5 6">
    <name type="scientific">Tachysurus vachellii</name>
    <name type="common">Darkbarbel catfish</name>
    <name type="synonym">Pelteobagrus vachellii</name>
    <dbReference type="NCBI Taxonomy" id="175792"/>
    <lineage>
        <taxon>Eukaryota</taxon>
        <taxon>Metazoa</taxon>
        <taxon>Chordata</taxon>
        <taxon>Craniata</taxon>
        <taxon>Vertebrata</taxon>
        <taxon>Euteleostomi</taxon>
        <taxon>Actinopterygii</taxon>
        <taxon>Neopterygii</taxon>
        <taxon>Teleostei</taxon>
        <taxon>Ostariophysi</taxon>
        <taxon>Siluriformes</taxon>
        <taxon>Bagridae</taxon>
        <taxon>Tachysurus</taxon>
    </lineage>
</organism>
<reference evidence="5" key="1">
    <citation type="submission" date="2023-08" db="EMBL/GenBank/DDBJ databases">
        <title>Pelteobagrus vachellii genome.</title>
        <authorList>
            <person name="Liu H."/>
        </authorList>
    </citation>
    <scope>NUCLEOTIDE SEQUENCE</scope>
    <source>
        <strain evidence="5">PRFRI_2022a</strain>
        <tissue evidence="5">Muscle</tissue>
    </source>
</reference>
<comment type="caution">
    <text evidence="5">The sequence shown here is derived from an EMBL/GenBank/DDBJ whole genome shotgun (WGS) entry which is preliminary data.</text>
</comment>
<feature type="transmembrane region" description="Helical" evidence="3">
    <location>
        <begin position="107"/>
        <end position="128"/>
    </location>
</feature>
<dbReference type="InterPro" id="IPR016187">
    <property type="entry name" value="CTDL_fold"/>
</dbReference>
<keyword evidence="1" id="KW-1015">Disulfide bond</keyword>
<evidence type="ECO:0000256" key="3">
    <source>
        <dbReference type="SAM" id="Phobius"/>
    </source>
</evidence>
<sequence>MAHEIQSLADLSYLQRVQTTHYHRALTAGQPGSEHCIKKPRQPPGSPLNFSGKARRGPVVVGAGYTAAWGVGAGGFAAPAAPCSPCMIHWSFVQNFFSSLSSCQKKILSILLHLCHYLFFICHLFVFYGTSVSVTREYFFFSQQMTWTRAQDYCRQHFGNLATITSEEENNKAVAVIEKDLAWNGLIRPAPHVNNWTWTDGDKSNFTKWSSSEPNDMNAGENCVVMDQNGWGDTSCDRDFRSICSRSFIFVNEKKTWEMALQHCRTQYTSLAFMESDKSLQYYQTLLKTETQAATMWIGLRFLDGKWFWVNGVLLGGQVSVPLCPIQPYSCGAFNFNTSVWENRDCNEELNFLCYH</sequence>
<dbReference type="Pfam" id="PF00059">
    <property type="entry name" value="Lectin_C"/>
    <property type="match status" value="2"/>
</dbReference>
<dbReference type="InterPro" id="IPR001304">
    <property type="entry name" value="C-type_lectin-like"/>
</dbReference>
<dbReference type="Gene3D" id="3.10.100.10">
    <property type="entry name" value="Mannose-Binding Protein A, subunit A"/>
    <property type="match status" value="2"/>
</dbReference>
<accession>A0AA88N1E7</accession>
<dbReference type="Proteomes" id="UP001187315">
    <property type="component" value="Unassembled WGS sequence"/>
</dbReference>
<keyword evidence="6" id="KW-1185">Reference proteome</keyword>
<keyword evidence="3" id="KW-0812">Transmembrane</keyword>
<dbReference type="SUPFAM" id="SSF56436">
    <property type="entry name" value="C-type lectin-like"/>
    <property type="match status" value="2"/>
</dbReference>
<evidence type="ECO:0000256" key="1">
    <source>
        <dbReference type="ARBA" id="ARBA00023157"/>
    </source>
</evidence>
<evidence type="ECO:0000259" key="4">
    <source>
        <dbReference type="PROSITE" id="PS50041"/>
    </source>
</evidence>
<gene>
    <name evidence="5" type="ORF">Q7C36_008478</name>
</gene>
<dbReference type="PANTHER" id="PTHR45784">
    <property type="entry name" value="C-TYPE LECTIN DOMAIN FAMILY 20 MEMBER A-RELATED"/>
    <property type="match status" value="1"/>
</dbReference>
<feature type="region of interest" description="Disordered" evidence="2">
    <location>
        <begin position="27"/>
        <end position="51"/>
    </location>
</feature>
<dbReference type="EMBL" id="JAVHJS010000008">
    <property type="protein sequence ID" value="KAK2849695.1"/>
    <property type="molecule type" value="Genomic_DNA"/>
</dbReference>
<dbReference type="AlphaFoldDB" id="A0AA88N1E7"/>
<dbReference type="PROSITE" id="PS00615">
    <property type="entry name" value="C_TYPE_LECTIN_1"/>
    <property type="match status" value="2"/>
</dbReference>
<dbReference type="CDD" id="cd00037">
    <property type="entry name" value="CLECT"/>
    <property type="match status" value="1"/>
</dbReference>
<dbReference type="InterPro" id="IPR018378">
    <property type="entry name" value="C-type_lectin_CS"/>
</dbReference>
<keyword evidence="3" id="KW-1133">Transmembrane helix</keyword>
<feature type="domain" description="C-type lectin" evidence="4">
    <location>
        <begin position="243"/>
        <end position="355"/>
    </location>
</feature>
<dbReference type="SMART" id="SM00034">
    <property type="entry name" value="CLECT"/>
    <property type="match status" value="2"/>
</dbReference>
<dbReference type="InterPro" id="IPR016186">
    <property type="entry name" value="C-type_lectin-like/link_sf"/>
</dbReference>
<evidence type="ECO:0000256" key="2">
    <source>
        <dbReference type="SAM" id="MobiDB-lite"/>
    </source>
</evidence>
<evidence type="ECO:0000313" key="5">
    <source>
        <dbReference type="EMBL" id="KAK2849695.1"/>
    </source>
</evidence>
<evidence type="ECO:0000313" key="6">
    <source>
        <dbReference type="Proteomes" id="UP001187315"/>
    </source>
</evidence>
<dbReference type="PROSITE" id="PS50041">
    <property type="entry name" value="C_TYPE_LECTIN_2"/>
    <property type="match status" value="2"/>
</dbReference>
<name>A0AA88N1E7_TACVA</name>
<feature type="domain" description="C-type lectin" evidence="4">
    <location>
        <begin position="138"/>
        <end position="245"/>
    </location>
</feature>
<dbReference type="PANTHER" id="PTHR45784:SF5">
    <property type="entry name" value="C-TYPE LECTIN DOMAIN FAMILY 20 MEMBER A-RELATED"/>
    <property type="match status" value="1"/>
</dbReference>
<keyword evidence="3" id="KW-0472">Membrane</keyword>
<protein>
    <recommendedName>
        <fullName evidence="4">C-type lectin domain-containing protein</fullName>
    </recommendedName>
</protein>
<proteinExistence type="predicted"/>